<dbReference type="Proteomes" id="UP000032180">
    <property type="component" value="Chromosome 8"/>
</dbReference>
<dbReference type="AlphaFoldDB" id="A0A0D9X8M8"/>
<evidence type="ECO:0000256" key="1">
    <source>
        <dbReference type="ARBA" id="ARBA00003629"/>
    </source>
</evidence>
<evidence type="ECO:0000256" key="13">
    <source>
        <dbReference type="PIRSR" id="PIRSR601929-3"/>
    </source>
</evidence>
<comment type="function">
    <text evidence="1">May play a role in plant defense. Probably has no oxalate oxidase activity even if the active site is conserved.</text>
</comment>
<protein>
    <recommendedName>
        <fullName evidence="15">Cupin type-1 domain-containing protein</fullName>
    </recommendedName>
</protein>
<feature type="binding site" evidence="12">
    <location>
        <position position="150"/>
    </location>
    <ligand>
        <name>Mn(2+)</name>
        <dbReference type="ChEBI" id="CHEBI:29035"/>
    </ligand>
</feature>
<feature type="binding site" evidence="12">
    <location>
        <position position="105"/>
    </location>
    <ligand>
        <name>Mn(2+)</name>
        <dbReference type="ChEBI" id="CHEBI:29035"/>
    </ligand>
</feature>
<keyword evidence="9 13" id="KW-1015">Disulfide bond</keyword>
<dbReference type="GO" id="GO:0048046">
    <property type="term" value="C:apoplast"/>
    <property type="evidence" value="ECO:0007669"/>
    <property type="project" value="UniProtKB-SubCell"/>
</dbReference>
<dbReference type="SMART" id="SM00835">
    <property type="entry name" value="Cupin_1"/>
    <property type="match status" value="2"/>
</dbReference>
<reference evidence="16 17" key="1">
    <citation type="submission" date="2012-08" db="EMBL/GenBank/DDBJ databases">
        <title>Oryza genome evolution.</title>
        <authorList>
            <person name="Wing R.A."/>
        </authorList>
    </citation>
    <scope>NUCLEOTIDE SEQUENCE</scope>
</reference>
<dbReference type="STRING" id="77586.A0A0D9X8M8"/>
<evidence type="ECO:0000256" key="11">
    <source>
        <dbReference type="PIRSR" id="PIRSR601929-1"/>
    </source>
</evidence>
<name>A0A0D9X8M8_9ORYZ</name>
<keyword evidence="6" id="KW-0964">Secreted</keyword>
<comment type="similarity">
    <text evidence="3">Belongs to the germin family.</text>
</comment>
<accession>A0A0D9X8M8</accession>
<feature type="signal peptide" evidence="14">
    <location>
        <begin position="1"/>
        <end position="24"/>
    </location>
</feature>
<keyword evidence="17" id="KW-1185">Reference proteome</keyword>
<reference evidence="16" key="3">
    <citation type="submission" date="2015-04" db="UniProtKB">
        <authorList>
            <consortium name="EnsemblPlants"/>
        </authorList>
    </citation>
    <scope>IDENTIFICATION</scope>
</reference>
<evidence type="ECO:0000256" key="14">
    <source>
        <dbReference type="SAM" id="SignalP"/>
    </source>
</evidence>
<keyword evidence="5" id="KW-0052">Apoplast</keyword>
<comment type="subcellular location">
    <subcellularLocation>
        <location evidence="2">Secreted</location>
        <location evidence="2">Extracellular space</location>
        <location evidence="2">Apoplast</location>
    </subcellularLocation>
</comment>
<dbReference type="PANTHER" id="PTHR31238">
    <property type="entry name" value="GERMIN-LIKE PROTEIN SUBFAMILY 3 MEMBER 3"/>
    <property type="match status" value="1"/>
</dbReference>
<evidence type="ECO:0000313" key="17">
    <source>
        <dbReference type="Proteomes" id="UP000032180"/>
    </source>
</evidence>
<evidence type="ECO:0000256" key="2">
    <source>
        <dbReference type="ARBA" id="ARBA00004271"/>
    </source>
</evidence>
<feature type="binding site" evidence="11">
    <location>
        <position position="105"/>
    </location>
    <ligand>
        <name>oxalate</name>
        <dbReference type="ChEBI" id="CHEBI:30623"/>
    </ligand>
</feature>
<dbReference type="CDD" id="cd02241">
    <property type="entry name" value="cupin_OxOx"/>
    <property type="match status" value="2"/>
</dbReference>
<dbReference type="Pfam" id="PF00190">
    <property type="entry name" value="Cupin_1"/>
    <property type="match status" value="2"/>
</dbReference>
<dbReference type="PROSITE" id="PS00725">
    <property type="entry name" value="GERMIN"/>
    <property type="match status" value="2"/>
</dbReference>
<evidence type="ECO:0000256" key="10">
    <source>
        <dbReference type="ARBA" id="ARBA00023211"/>
    </source>
</evidence>
<feature type="binding site" evidence="12">
    <location>
        <position position="110"/>
    </location>
    <ligand>
        <name>Mn(2+)</name>
        <dbReference type="ChEBI" id="CHEBI:29035"/>
    </ligand>
</feature>
<evidence type="ECO:0000256" key="4">
    <source>
        <dbReference type="ARBA" id="ARBA00011268"/>
    </source>
</evidence>
<feature type="domain" description="Cupin type-1" evidence="15">
    <location>
        <begin position="55"/>
        <end position="202"/>
    </location>
</feature>
<organism evidence="16 17">
    <name type="scientific">Leersia perrieri</name>
    <dbReference type="NCBI Taxonomy" id="77586"/>
    <lineage>
        <taxon>Eukaryota</taxon>
        <taxon>Viridiplantae</taxon>
        <taxon>Streptophyta</taxon>
        <taxon>Embryophyta</taxon>
        <taxon>Tracheophyta</taxon>
        <taxon>Spermatophyta</taxon>
        <taxon>Magnoliopsida</taxon>
        <taxon>Liliopsida</taxon>
        <taxon>Poales</taxon>
        <taxon>Poaceae</taxon>
        <taxon>BOP clade</taxon>
        <taxon>Oryzoideae</taxon>
        <taxon>Oryzeae</taxon>
        <taxon>Oryzinae</taxon>
        <taxon>Leersia</taxon>
    </lineage>
</organism>
<keyword evidence="7 11" id="KW-0479">Metal-binding</keyword>
<feature type="chain" id="PRO_5002349704" description="Cupin type-1 domain-containing protein" evidence="14">
    <location>
        <begin position="25"/>
        <end position="437"/>
    </location>
</feature>
<comment type="subunit">
    <text evidence="4">Oligomer (believed to be a pentamer but probably hexamer).</text>
</comment>
<dbReference type="InterPro" id="IPR011051">
    <property type="entry name" value="RmlC_Cupin_sf"/>
</dbReference>
<evidence type="ECO:0000256" key="9">
    <source>
        <dbReference type="ARBA" id="ARBA00023157"/>
    </source>
</evidence>
<dbReference type="FunFam" id="2.60.120.10:FF:000047">
    <property type="entry name" value="Auxin-binding protein ABP19a"/>
    <property type="match status" value="2"/>
</dbReference>
<dbReference type="GO" id="GO:0030145">
    <property type="term" value="F:manganese ion binding"/>
    <property type="evidence" value="ECO:0007669"/>
    <property type="project" value="InterPro"/>
</dbReference>
<dbReference type="InterPro" id="IPR001929">
    <property type="entry name" value="Germin"/>
</dbReference>
<evidence type="ECO:0000313" key="16">
    <source>
        <dbReference type="EnsemblPlants" id="LPERR08G14260.1"/>
    </source>
</evidence>
<keyword evidence="10 11" id="KW-0464">Manganese</keyword>
<evidence type="ECO:0000256" key="8">
    <source>
        <dbReference type="ARBA" id="ARBA00022729"/>
    </source>
</evidence>
<dbReference type="InterPro" id="IPR014710">
    <property type="entry name" value="RmlC-like_jellyroll"/>
</dbReference>
<dbReference type="Gene3D" id="2.60.120.10">
    <property type="entry name" value="Jelly Rolls"/>
    <property type="match status" value="2"/>
</dbReference>
<sequence length="437" mass="45479">MAKAVMLPVLLSFLLLPFSSMALTQDFCVADLSCADTPAGYPCKAGAGAGDFAYHGLATAGNTSNLIKAAVTPAFVGQFPGVNGLGISAARLDIAVGGVVPLHTHPAASELLFVTQGSIAAGFISSSSNTVYTKTLYAGDIMVFPQGLLHYQYNAGSSVAVALVAFSGPNPGLQITDYALFANNLPSAVVEKVTFLDDAQVKKLKSVLGGSDSMYTSTKAMATKSTAALLPVLLLLTISTATALTQDFCVANRALPDTPSGYSCKPPSIVTANDFAYSGLNKPGALIKPFNTSLASAFVDQFPAVNGLGISASRVDILKDGVVPLHTHPLGSELLFVAEGTLLTGFISSFANNNKVYARRVSKGDVFVFPQGLLHFQYNVGNTTAVAFAAYSSANPGLQVTDLAFFANNFPTPDVVRGTFIDEKEVMRLKDLFGGSA</sequence>
<evidence type="ECO:0000256" key="7">
    <source>
        <dbReference type="ARBA" id="ARBA00022723"/>
    </source>
</evidence>
<proteinExistence type="inferred from homology"/>
<evidence type="ECO:0000256" key="12">
    <source>
        <dbReference type="PIRSR" id="PIRSR601929-2"/>
    </source>
</evidence>
<dbReference type="InterPro" id="IPR019780">
    <property type="entry name" value="Germin_Mn-BS"/>
</dbReference>
<evidence type="ECO:0000259" key="15">
    <source>
        <dbReference type="SMART" id="SM00835"/>
    </source>
</evidence>
<reference evidence="17" key="2">
    <citation type="submission" date="2013-12" db="EMBL/GenBank/DDBJ databases">
        <authorList>
            <person name="Yu Y."/>
            <person name="Lee S."/>
            <person name="de Baynast K."/>
            <person name="Wissotski M."/>
            <person name="Liu L."/>
            <person name="Talag J."/>
            <person name="Goicoechea J."/>
            <person name="Angelova A."/>
            <person name="Jetty R."/>
            <person name="Kudrna D."/>
            <person name="Golser W."/>
            <person name="Rivera L."/>
            <person name="Zhang J."/>
            <person name="Wing R."/>
        </authorList>
    </citation>
    <scope>NUCLEOTIDE SEQUENCE</scope>
</reference>
<dbReference type="InterPro" id="IPR006045">
    <property type="entry name" value="Cupin_1"/>
</dbReference>
<feature type="binding site" evidence="11">
    <location>
        <position position="110"/>
    </location>
    <ligand>
        <name>oxalate</name>
        <dbReference type="ChEBI" id="CHEBI:30623"/>
    </ligand>
</feature>
<dbReference type="PRINTS" id="PR00325">
    <property type="entry name" value="GERMIN"/>
</dbReference>
<feature type="domain" description="Cupin type-1" evidence="15">
    <location>
        <begin position="278"/>
        <end position="427"/>
    </location>
</feature>
<keyword evidence="8 14" id="KW-0732">Signal</keyword>
<evidence type="ECO:0000256" key="5">
    <source>
        <dbReference type="ARBA" id="ARBA00022523"/>
    </source>
</evidence>
<feature type="disulfide bond" evidence="13">
    <location>
        <begin position="28"/>
        <end position="43"/>
    </location>
</feature>
<evidence type="ECO:0000256" key="6">
    <source>
        <dbReference type="ARBA" id="ARBA00022525"/>
    </source>
</evidence>
<dbReference type="Gramene" id="LPERR08G14260.1">
    <property type="protein sequence ID" value="LPERR08G14260.1"/>
    <property type="gene ID" value="LPERR08G14260"/>
</dbReference>
<evidence type="ECO:0000256" key="3">
    <source>
        <dbReference type="ARBA" id="ARBA00007456"/>
    </source>
</evidence>
<dbReference type="eggNOG" id="ENOG502QT7C">
    <property type="taxonomic scope" value="Eukaryota"/>
</dbReference>
<dbReference type="SUPFAM" id="SSF51182">
    <property type="entry name" value="RmlC-like cupins"/>
    <property type="match status" value="2"/>
</dbReference>
<feature type="binding site" evidence="12">
    <location>
        <position position="103"/>
    </location>
    <ligand>
        <name>Mn(2+)</name>
        <dbReference type="ChEBI" id="CHEBI:29035"/>
    </ligand>
</feature>
<dbReference type="EnsemblPlants" id="LPERR08G14260.1">
    <property type="protein sequence ID" value="LPERR08G14260.1"/>
    <property type="gene ID" value="LPERR08G14260"/>
</dbReference>
<dbReference type="HOGENOM" id="CLU_627577_0_0_1"/>